<keyword evidence="3" id="KW-1185">Reference proteome</keyword>
<dbReference type="AlphaFoldDB" id="A0A1G8B682"/>
<accession>A0A1G8B682</accession>
<organism evidence="2 3">
    <name type="scientific">Agrococcus jejuensis</name>
    <dbReference type="NCBI Taxonomy" id="399736"/>
    <lineage>
        <taxon>Bacteria</taxon>
        <taxon>Bacillati</taxon>
        <taxon>Actinomycetota</taxon>
        <taxon>Actinomycetes</taxon>
        <taxon>Micrococcales</taxon>
        <taxon>Microbacteriaceae</taxon>
        <taxon>Agrococcus</taxon>
    </lineage>
</organism>
<reference evidence="3" key="1">
    <citation type="submission" date="2016-10" db="EMBL/GenBank/DDBJ databases">
        <authorList>
            <person name="Varghese N."/>
            <person name="Submissions S."/>
        </authorList>
    </citation>
    <scope>NUCLEOTIDE SEQUENCE [LARGE SCALE GENOMIC DNA]</scope>
    <source>
        <strain evidence="3">DSM 22002</strain>
    </source>
</reference>
<keyword evidence="1" id="KW-1133">Transmembrane helix</keyword>
<dbReference type="Proteomes" id="UP000198822">
    <property type="component" value="Chromosome I"/>
</dbReference>
<gene>
    <name evidence="2" type="ORF">SAMN04489720_0680</name>
</gene>
<evidence type="ECO:0000313" key="3">
    <source>
        <dbReference type="Proteomes" id="UP000198822"/>
    </source>
</evidence>
<proteinExistence type="predicted"/>
<dbReference type="OrthoDB" id="9850980at2"/>
<dbReference type="RefSeq" id="WP_092502440.1">
    <property type="nucleotide sequence ID" value="NZ_LT629695.1"/>
</dbReference>
<dbReference type="STRING" id="399736.SAMN04489720_0680"/>
<protein>
    <submittedName>
        <fullName evidence="2">Uncharacterized protein</fullName>
    </submittedName>
</protein>
<feature type="transmembrane region" description="Helical" evidence="1">
    <location>
        <begin position="112"/>
        <end position="131"/>
    </location>
</feature>
<sequence length="203" mass="22107">MERTTRSTTGETRDEVMRRVRREQRSLVLSIAAVALVQLLVLVLIAVRSDVLTGGRTMLIPVQHGISAAIAIWMALVVAMTAYLCINHQRDERRWPGAVHVRETWRIQRAHAPGVTGWIGAAALLPLAIWLPPVLDMPWVGVVHTAAMWIGPAITAIFIPLAVRAQGRIDRAGALTYTDVVGERDALDRAAEADASDAGASTR</sequence>
<dbReference type="EMBL" id="LT629695">
    <property type="protein sequence ID" value="SDH28513.1"/>
    <property type="molecule type" value="Genomic_DNA"/>
</dbReference>
<feature type="transmembrane region" description="Helical" evidence="1">
    <location>
        <begin position="137"/>
        <end position="163"/>
    </location>
</feature>
<evidence type="ECO:0000256" key="1">
    <source>
        <dbReference type="SAM" id="Phobius"/>
    </source>
</evidence>
<name>A0A1G8B682_9MICO</name>
<feature type="transmembrane region" description="Helical" evidence="1">
    <location>
        <begin position="27"/>
        <end position="46"/>
    </location>
</feature>
<feature type="transmembrane region" description="Helical" evidence="1">
    <location>
        <begin position="66"/>
        <end position="86"/>
    </location>
</feature>
<keyword evidence="1" id="KW-0812">Transmembrane</keyword>
<keyword evidence="1" id="KW-0472">Membrane</keyword>
<evidence type="ECO:0000313" key="2">
    <source>
        <dbReference type="EMBL" id="SDH28513.1"/>
    </source>
</evidence>